<gene>
    <name evidence="2" type="ORF">H8S55_10755</name>
</gene>
<keyword evidence="1" id="KW-0472">Membrane</keyword>
<evidence type="ECO:0000313" key="2">
    <source>
        <dbReference type="EMBL" id="MBC5717799.1"/>
    </source>
</evidence>
<accession>A0A8J6IWH0</accession>
<protein>
    <recommendedName>
        <fullName evidence="4">Zn-finger containing protein</fullName>
    </recommendedName>
</protein>
<comment type="caution">
    <text evidence="2">The sequence shown here is derived from an EMBL/GenBank/DDBJ whole genome shotgun (WGS) entry which is preliminary data.</text>
</comment>
<proteinExistence type="predicted"/>
<dbReference type="Proteomes" id="UP000602260">
    <property type="component" value="Unassembled WGS sequence"/>
</dbReference>
<dbReference type="EMBL" id="JACOPN010000007">
    <property type="protein sequence ID" value="MBC5717799.1"/>
    <property type="molecule type" value="Genomic_DNA"/>
</dbReference>
<dbReference type="RefSeq" id="WP_186878977.1">
    <property type="nucleotide sequence ID" value="NZ_JACOPN010000007.1"/>
</dbReference>
<keyword evidence="1" id="KW-0812">Transmembrane</keyword>
<evidence type="ECO:0000313" key="3">
    <source>
        <dbReference type="Proteomes" id="UP000602260"/>
    </source>
</evidence>
<keyword evidence="1" id="KW-1133">Transmembrane helix</keyword>
<feature type="transmembrane region" description="Helical" evidence="1">
    <location>
        <begin position="42"/>
        <end position="59"/>
    </location>
</feature>
<dbReference type="AlphaFoldDB" id="A0A8J6IWH0"/>
<keyword evidence="3" id="KW-1185">Reference proteome</keyword>
<feature type="transmembrane region" description="Helical" evidence="1">
    <location>
        <begin position="20"/>
        <end position="36"/>
    </location>
</feature>
<reference evidence="2" key="1">
    <citation type="submission" date="2020-08" db="EMBL/GenBank/DDBJ databases">
        <title>Genome public.</title>
        <authorList>
            <person name="Liu C."/>
            <person name="Sun Q."/>
        </authorList>
    </citation>
    <scope>NUCLEOTIDE SEQUENCE</scope>
    <source>
        <strain evidence="2">BX5</strain>
    </source>
</reference>
<organism evidence="2 3">
    <name type="scientific">Flintibacter faecis</name>
    <dbReference type="NCBI Taxonomy" id="2763047"/>
    <lineage>
        <taxon>Bacteria</taxon>
        <taxon>Bacillati</taxon>
        <taxon>Bacillota</taxon>
        <taxon>Clostridia</taxon>
        <taxon>Eubacteriales</taxon>
        <taxon>Flintibacter</taxon>
    </lineage>
</organism>
<evidence type="ECO:0000256" key="1">
    <source>
        <dbReference type="SAM" id="Phobius"/>
    </source>
</evidence>
<name>A0A8J6IWH0_9FIRM</name>
<sequence length="131" mass="15587">MIRNAIRRFMYGRYGNDQLNLFLIVLYLALYLLFAATRFVPLYWLTVVLILAALFRTLSRNLTRRREENDRFLCLVDPAVRWLRLHRTIRRDKEHRYFKCPNCGQMLRVPRGKGKITVTCRGCGASFQENS</sequence>
<evidence type="ECO:0008006" key="4">
    <source>
        <dbReference type="Google" id="ProtNLM"/>
    </source>
</evidence>